<feature type="compositionally biased region" description="Low complexity" evidence="3">
    <location>
        <begin position="273"/>
        <end position="286"/>
    </location>
</feature>
<organism evidence="5 6">
    <name type="scientific">Sinomonas cyclohexanicum</name>
    <name type="common">Corynebacterium cyclohexanicum</name>
    <dbReference type="NCBI Taxonomy" id="322009"/>
    <lineage>
        <taxon>Bacteria</taxon>
        <taxon>Bacillati</taxon>
        <taxon>Actinomycetota</taxon>
        <taxon>Actinomycetes</taxon>
        <taxon>Micrococcales</taxon>
        <taxon>Micrococcaceae</taxon>
        <taxon>Sinomonas</taxon>
    </lineage>
</organism>
<feature type="coiled-coil region" evidence="2">
    <location>
        <begin position="75"/>
        <end position="102"/>
    </location>
</feature>
<dbReference type="Proteomes" id="UP001319861">
    <property type="component" value="Chromosome"/>
</dbReference>
<sequence>MRISQLAEITGTTPRTVRYYHQIGLLPVPPSPHGYRDYGFEHVARMLHIRWVTDGGVPLDQLPDFIMRDSSADAAEDLKAALEAVSRRIKELTAQREHVARLLEIVESGSALTPLPSPLVRLYDEIENHTSDEALRRGIRGERELLEVAAYRGVLPEAVTAFAMNFYGSTLEEALALFGELQHLGEEAAQLPEGDLAAAIDDLADRTIELIVRAGGVGVVDVISRFEGNVPPSVVELVTLVFPEHIHTLFLTALAERAGVLSQSQPSGGGTGPAAPGSAAAGVAGP</sequence>
<evidence type="ECO:0000256" key="2">
    <source>
        <dbReference type="SAM" id="Coils"/>
    </source>
</evidence>
<dbReference type="Pfam" id="PF13411">
    <property type="entry name" value="MerR_1"/>
    <property type="match status" value="1"/>
</dbReference>
<evidence type="ECO:0000256" key="3">
    <source>
        <dbReference type="SAM" id="MobiDB-lite"/>
    </source>
</evidence>
<dbReference type="InterPro" id="IPR009061">
    <property type="entry name" value="DNA-bd_dom_put_sf"/>
</dbReference>
<dbReference type="InterPro" id="IPR047057">
    <property type="entry name" value="MerR_fam"/>
</dbReference>
<proteinExistence type="predicted"/>
<dbReference type="EMBL" id="AP024525">
    <property type="protein sequence ID" value="BCT76375.1"/>
    <property type="molecule type" value="Genomic_DNA"/>
</dbReference>
<dbReference type="InterPro" id="IPR000551">
    <property type="entry name" value="MerR-type_HTH_dom"/>
</dbReference>
<protein>
    <recommendedName>
        <fullName evidence="4">HTH merR-type domain-containing protein</fullName>
    </recommendedName>
</protein>
<dbReference type="RefSeq" id="WP_229229207.1">
    <property type="nucleotide sequence ID" value="NZ_AP024525.1"/>
</dbReference>
<evidence type="ECO:0000313" key="5">
    <source>
        <dbReference type="EMBL" id="BCT76375.1"/>
    </source>
</evidence>
<evidence type="ECO:0000259" key="4">
    <source>
        <dbReference type="PROSITE" id="PS50937"/>
    </source>
</evidence>
<evidence type="ECO:0000256" key="1">
    <source>
        <dbReference type="ARBA" id="ARBA00023125"/>
    </source>
</evidence>
<dbReference type="PANTHER" id="PTHR30204:SF93">
    <property type="entry name" value="HTH MERR-TYPE DOMAIN-CONTAINING PROTEIN"/>
    <property type="match status" value="1"/>
</dbReference>
<accession>A0ABN6FJ62</accession>
<dbReference type="PROSITE" id="PS50937">
    <property type="entry name" value="HTH_MERR_2"/>
    <property type="match status" value="1"/>
</dbReference>
<keyword evidence="2" id="KW-0175">Coiled coil</keyword>
<reference evidence="5 6" key="1">
    <citation type="journal article" date="2021" name="J. Biosci. Bioeng.">
        <title>Identification and characterization of a chc gene cluster responsible for the aromatization pathway of cyclohexanecarboxylate degradation in Sinomonas cyclohexanicum ATCC 51369.</title>
        <authorList>
            <person name="Yamamoto T."/>
            <person name="Hasegawa Y."/>
            <person name="Lau P.C.K."/>
            <person name="Iwaki H."/>
        </authorList>
    </citation>
    <scope>NUCLEOTIDE SEQUENCE [LARGE SCALE GENOMIC DNA]</scope>
    <source>
        <strain evidence="5 6">ATCC 51369</strain>
    </source>
</reference>
<keyword evidence="6" id="KW-1185">Reference proteome</keyword>
<dbReference type="PANTHER" id="PTHR30204">
    <property type="entry name" value="REDOX-CYCLING DRUG-SENSING TRANSCRIPTIONAL ACTIVATOR SOXR"/>
    <property type="match status" value="1"/>
</dbReference>
<dbReference type="SUPFAM" id="SSF46955">
    <property type="entry name" value="Putative DNA-binding domain"/>
    <property type="match status" value="1"/>
</dbReference>
<gene>
    <name evidence="5" type="ORF">SCMU_22170</name>
</gene>
<evidence type="ECO:0000313" key="6">
    <source>
        <dbReference type="Proteomes" id="UP001319861"/>
    </source>
</evidence>
<dbReference type="Gene3D" id="1.10.1660.10">
    <property type="match status" value="1"/>
</dbReference>
<dbReference type="SMART" id="SM00422">
    <property type="entry name" value="HTH_MERR"/>
    <property type="match status" value="1"/>
</dbReference>
<feature type="domain" description="HTH merR-type" evidence="4">
    <location>
        <begin position="1"/>
        <end position="68"/>
    </location>
</feature>
<name>A0ABN6FJ62_SINCY</name>
<dbReference type="CDD" id="cd00592">
    <property type="entry name" value="HTH_MerR-like"/>
    <property type="match status" value="1"/>
</dbReference>
<feature type="region of interest" description="Disordered" evidence="3">
    <location>
        <begin position="262"/>
        <end position="286"/>
    </location>
</feature>
<keyword evidence="1" id="KW-0238">DNA-binding</keyword>